<reference evidence="2" key="1">
    <citation type="submission" date="2018-05" db="EMBL/GenBank/DDBJ databases">
        <title>Draft genome of Mucuna pruriens seed.</title>
        <authorList>
            <person name="Nnadi N.E."/>
            <person name="Vos R."/>
            <person name="Hasami M.H."/>
            <person name="Devisetty U.K."/>
            <person name="Aguiy J.C."/>
        </authorList>
    </citation>
    <scope>NUCLEOTIDE SEQUENCE [LARGE SCALE GENOMIC DNA]</scope>
    <source>
        <strain evidence="2">JCA_2017</strain>
    </source>
</reference>
<accession>A0A371GF49</accession>
<dbReference type="OrthoDB" id="3364639at2759"/>
<dbReference type="InterPro" id="IPR036397">
    <property type="entry name" value="RNaseH_sf"/>
</dbReference>
<organism evidence="2 3">
    <name type="scientific">Mucuna pruriens</name>
    <name type="common">Velvet bean</name>
    <name type="synonym">Dolichos pruriens</name>
    <dbReference type="NCBI Taxonomy" id="157652"/>
    <lineage>
        <taxon>Eukaryota</taxon>
        <taxon>Viridiplantae</taxon>
        <taxon>Streptophyta</taxon>
        <taxon>Embryophyta</taxon>
        <taxon>Tracheophyta</taxon>
        <taxon>Spermatophyta</taxon>
        <taxon>Magnoliopsida</taxon>
        <taxon>eudicotyledons</taxon>
        <taxon>Gunneridae</taxon>
        <taxon>Pentapetalae</taxon>
        <taxon>rosids</taxon>
        <taxon>fabids</taxon>
        <taxon>Fabales</taxon>
        <taxon>Fabaceae</taxon>
        <taxon>Papilionoideae</taxon>
        <taxon>50 kb inversion clade</taxon>
        <taxon>NPAAA clade</taxon>
        <taxon>indigoferoid/millettioid clade</taxon>
        <taxon>Phaseoleae</taxon>
        <taxon>Mucuna</taxon>
    </lineage>
</organism>
<feature type="non-terminal residue" evidence="2">
    <location>
        <position position="67"/>
    </location>
</feature>
<dbReference type="GO" id="GO:0003676">
    <property type="term" value="F:nucleic acid binding"/>
    <property type="evidence" value="ECO:0007669"/>
    <property type="project" value="InterPro"/>
</dbReference>
<evidence type="ECO:0000256" key="1">
    <source>
        <dbReference type="SAM" id="MobiDB-lite"/>
    </source>
</evidence>
<evidence type="ECO:0000313" key="3">
    <source>
        <dbReference type="Proteomes" id="UP000257109"/>
    </source>
</evidence>
<dbReference type="Gene3D" id="3.30.420.10">
    <property type="entry name" value="Ribonuclease H-like superfamily/Ribonuclease H"/>
    <property type="match status" value="1"/>
</dbReference>
<evidence type="ECO:0008006" key="4">
    <source>
        <dbReference type="Google" id="ProtNLM"/>
    </source>
</evidence>
<comment type="caution">
    <text evidence="2">The sequence shown here is derived from an EMBL/GenBank/DDBJ whole genome shotgun (WGS) entry which is preliminary data.</text>
</comment>
<feature type="non-terminal residue" evidence="2">
    <location>
        <position position="1"/>
    </location>
</feature>
<proteinExistence type="predicted"/>
<gene>
    <name evidence="2" type="ORF">CR513_29176</name>
</gene>
<keyword evidence="3" id="KW-1185">Reference proteome</keyword>
<feature type="region of interest" description="Disordered" evidence="1">
    <location>
        <begin position="45"/>
        <end position="67"/>
    </location>
</feature>
<dbReference type="AlphaFoldDB" id="A0A371GF49"/>
<evidence type="ECO:0000313" key="2">
    <source>
        <dbReference type="EMBL" id="RDX89130.1"/>
    </source>
</evidence>
<sequence length="67" mass="7869">MLEKKDNWDILLHLVEFTYNNSYYSNIGMTPYEASDDKRSAISIVERELEGREGKPLEETSKDRERG</sequence>
<dbReference type="EMBL" id="QJKJ01005760">
    <property type="protein sequence ID" value="RDX89130.1"/>
    <property type="molecule type" value="Genomic_DNA"/>
</dbReference>
<name>A0A371GF49_MUCPR</name>
<protein>
    <recommendedName>
        <fullName evidence="4">Integrase catalytic domain-containing protein</fullName>
    </recommendedName>
</protein>
<dbReference type="Proteomes" id="UP000257109">
    <property type="component" value="Unassembled WGS sequence"/>
</dbReference>